<reference evidence="1 2" key="2">
    <citation type="submission" date="2018-11" db="EMBL/GenBank/DDBJ databases">
        <authorList>
            <consortium name="Pathogen Informatics"/>
        </authorList>
    </citation>
    <scope>NUCLEOTIDE SEQUENCE [LARGE SCALE GENOMIC DNA]</scope>
</reference>
<evidence type="ECO:0000313" key="3">
    <source>
        <dbReference type="WBParaSite" id="OFLC_0000168401-mRNA-1"/>
    </source>
</evidence>
<reference evidence="3" key="1">
    <citation type="submission" date="2016-06" db="UniProtKB">
        <authorList>
            <consortium name="WormBaseParasite"/>
        </authorList>
    </citation>
    <scope>IDENTIFICATION</scope>
</reference>
<accession>A0A183H2H5</accession>
<sequence>MCCLKFQKLIQLLLTNKYFLDYAYDVHMDINHQFFPLPSVAIPNIEINQPSVTEYNFESERKAIADYEKNKAALAVKVKEMKTKNVTSERQSNAMLERMPDIVRESQTRKVHSGVILKPSRVVATTSQQQNTKSMKPTLNTFEEFESKPNLFDLLELSTIDDKAALEQILTNVPSQLSSSVVGNTAQSSSGLLSSSSVPNMDLNVSKTENTHNLYNLTTTLKGYNSSFGIGVPSASFRQNS</sequence>
<gene>
    <name evidence="1" type="ORF">OFLC_LOCUS1685</name>
</gene>
<dbReference type="STRING" id="387005.A0A183H2H5"/>
<organism evidence="3">
    <name type="scientific">Onchocerca flexuosa</name>
    <dbReference type="NCBI Taxonomy" id="387005"/>
    <lineage>
        <taxon>Eukaryota</taxon>
        <taxon>Metazoa</taxon>
        <taxon>Ecdysozoa</taxon>
        <taxon>Nematoda</taxon>
        <taxon>Chromadorea</taxon>
        <taxon>Rhabditida</taxon>
        <taxon>Spirurina</taxon>
        <taxon>Spiruromorpha</taxon>
        <taxon>Filarioidea</taxon>
        <taxon>Onchocercidae</taxon>
        <taxon>Onchocerca</taxon>
    </lineage>
</organism>
<dbReference type="Proteomes" id="UP000267606">
    <property type="component" value="Unassembled WGS sequence"/>
</dbReference>
<dbReference type="WBParaSite" id="OFLC_0000168401-mRNA-1">
    <property type="protein sequence ID" value="OFLC_0000168401-mRNA-1"/>
    <property type="gene ID" value="OFLC_0000168401"/>
</dbReference>
<proteinExistence type="predicted"/>
<evidence type="ECO:0000313" key="2">
    <source>
        <dbReference type="Proteomes" id="UP000267606"/>
    </source>
</evidence>
<dbReference type="EMBL" id="UZAJ01000844">
    <property type="protein sequence ID" value="VDO30437.1"/>
    <property type="molecule type" value="Genomic_DNA"/>
</dbReference>
<keyword evidence="2" id="KW-1185">Reference proteome</keyword>
<protein>
    <submittedName>
        <fullName evidence="3">UMA domain-containing protein</fullName>
    </submittedName>
</protein>
<dbReference type="AlphaFoldDB" id="A0A183H2H5"/>
<evidence type="ECO:0000313" key="1">
    <source>
        <dbReference type="EMBL" id="VDO30437.1"/>
    </source>
</evidence>
<name>A0A183H2H5_9BILA</name>